<protein>
    <submittedName>
        <fullName evidence="2">Uncharacterized protein</fullName>
    </submittedName>
</protein>
<sequence length="76" mass="8257">PAQAAELPCYLPPPFCNLLPFAATSFFSSFTMSFIPQPHDGSFLEFLSIREFQGDSRKAPDAIGCPEGAKRQSGSM</sequence>
<proteinExistence type="predicted"/>
<reference evidence="2" key="1">
    <citation type="thesis" date="2021" institute="BYU ScholarsArchive" country="Provo, UT, USA">
        <title>Applications of and Algorithms for Genome Assembly and Genomic Analyses with an Emphasis on Marine Teleosts.</title>
        <authorList>
            <person name="Pickett B.D."/>
        </authorList>
    </citation>
    <scope>NUCLEOTIDE SEQUENCE</scope>
    <source>
        <strain evidence="2">HI-2016</strain>
    </source>
</reference>
<evidence type="ECO:0000313" key="2">
    <source>
        <dbReference type="EMBL" id="KAG9337431.1"/>
    </source>
</evidence>
<dbReference type="EMBL" id="JAFBMS010000088">
    <property type="protein sequence ID" value="KAG9337431.1"/>
    <property type="molecule type" value="Genomic_DNA"/>
</dbReference>
<dbReference type="AlphaFoldDB" id="A0A8T2NEU5"/>
<keyword evidence="3" id="KW-1185">Reference proteome</keyword>
<evidence type="ECO:0000256" key="1">
    <source>
        <dbReference type="SAM" id="MobiDB-lite"/>
    </source>
</evidence>
<name>A0A8T2NEU5_9TELE</name>
<accession>A0A8T2NEU5</accession>
<gene>
    <name evidence="2" type="ORF">JZ751_028722</name>
</gene>
<dbReference type="Proteomes" id="UP000824540">
    <property type="component" value="Unassembled WGS sequence"/>
</dbReference>
<evidence type="ECO:0000313" key="3">
    <source>
        <dbReference type="Proteomes" id="UP000824540"/>
    </source>
</evidence>
<feature type="non-terminal residue" evidence="2">
    <location>
        <position position="1"/>
    </location>
</feature>
<feature type="region of interest" description="Disordered" evidence="1">
    <location>
        <begin position="57"/>
        <end position="76"/>
    </location>
</feature>
<feature type="non-terminal residue" evidence="2">
    <location>
        <position position="76"/>
    </location>
</feature>
<organism evidence="2 3">
    <name type="scientific">Albula glossodonta</name>
    <name type="common">roundjaw bonefish</name>
    <dbReference type="NCBI Taxonomy" id="121402"/>
    <lineage>
        <taxon>Eukaryota</taxon>
        <taxon>Metazoa</taxon>
        <taxon>Chordata</taxon>
        <taxon>Craniata</taxon>
        <taxon>Vertebrata</taxon>
        <taxon>Euteleostomi</taxon>
        <taxon>Actinopterygii</taxon>
        <taxon>Neopterygii</taxon>
        <taxon>Teleostei</taxon>
        <taxon>Albuliformes</taxon>
        <taxon>Albulidae</taxon>
        <taxon>Albula</taxon>
    </lineage>
</organism>
<comment type="caution">
    <text evidence="2">The sequence shown here is derived from an EMBL/GenBank/DDBJ whole genome shotgun (WGS) entry which is preliminary data.</text>
</comment>